<dbReference type="InterPro" id="IPR005467">
    <property type="entry name" value="His_kinase_dom"/>
</dbReference>
<keyword evidence="10" id="KW-0902">Two-component regulatory system</keyword>
<dbReference type="GO" id="GO:0000155">
    <property type="term" value="F:phosphorelay sensor kinase activity"/>
    <property type="evidence" value="ECO:0007669"/>
    <property type="project" value="InterPro"/>
</dbReference>
<keyword evidence="11 13" id="KW-0472">Membrane</keyword>
<dbReference type="Gene3D" id="3.30.450.20">
    <property type="entry name" value="PAS domain"/>
    <property type="match status" value="2"/>
</dbReference>
<dbReference type="PANTHER" id="PTHR34220:SF7">
    <property type="entry name" value="SENSOR HISTIDINE KINASE YPDA"/>
    <property type="match status" value="1"/>
</dbReference>
<gene>
    <name evidence="16" type="ORF">H9701_01185</name>
</gene>
<reference evidence="16" key="2">
    <citation type="submission" date="2021-04" db="EMBL/GenBank/DDBJ databases">
        <authorList>
            <person name="Gilroy R."/>
        </authorList>
    </citation>
    <scope>NUCLEOTIDE SEQUENCE</scope>
    <source>
        <strain evidence="16">CHK186-1790</strain>
    </source>
</reference>
<evidence type="ECO:0000256" key="2">
    <source>
        <dbReference type="ARBA" id="ARBA00004651"/>
    </source>
</evidence>
<dbReference type="GO" id="GO:0005886">
    <property type="term" value="C:plasma membrane"/>
    <property type="evidence" value="ECO:0007669"/>
    <property type="project" value="UniProtKB-SubCell"/>
</dbReference>
<evidence type="ECO:0000259" key="15">
    <source>
        <dbReference type="PROSITE" id="PS50885"/>
    </source>
</evidence>
<feature type="transmembrane region" description="Helical" evidence="13">
    <location>
        <begin position="277"/>
        <end position="298"/>
    </location>
</feature>
<dbReference type="PANTHER" id="PTHR34220">
    <property type="entry name" value="SENSOR HISTIDINE KINASE YPDA"/>
    <property type="match status" value="1"/>
</dbReference>
<dbReference type="InterPro" id="IPR004358">
    <property type="entry name" value="Sig_transdc_His_kin-like_C"/>
</dbReference>
<evidence type="ECO:0000256" key="5">
    <source>
        <dbReference type="ARBA" id="ARBA00022553"/>
    </source>
</evidence>
<comment type="subcellular location">
    <subcellularLocation>
        <location evidence="2">Cell membrane</location>
        <topology evidence="2">Multi-pass membrane protein</topology>
    </subcellularLocation>
</comment>
<dbReference type="InterPro" id="IPR010559">
    <property type="entry name" value="Sig_transdc_His_kin_internal"/>
</dbReference>
<name>A0A9D2SY72_9FIRM</name>
<dbReference type="InterPro" id="IPR036890">
    <property type="entry name" value="HATPase_C_sf"/>
</dbReference>
<dbReference type="Pfam" id="PF02518">
    <property type="entry name" value="HATPase_c"/>
    <property type="match status" value="1"/>
</dbReference>
<proteinExistence type="predicted"/>
<dbReference type="InterPro" id="IPR050640">
    <property type="entry name" value="Bact_2-comp_sensor_kinase"/>
</dbReference>
<dbReference type="PROSITE" id="PS50885">
    <property type="entry name" value="HAMP"/>
    <property type="match status" value="1"/>
</dbReference>
<dbReference type="Proteomes" id="UP000823882">
    <property type="component" value="Unassembled WGS sequence"/>
</dbReference>
<keyword evidence="6" id="KW-0808">Transferase</keyword>
<dbReference type="Gene3D" id="6.10.340.10">
    <property type="match status" value="1"/>
</dbReference>
<dbReference type="Pfam" id="PF02743">
    <property type="entry name" value="dCache_1"/>
    <property type="match status" value="1"/>
</dbReference>
<comment type="catalytic activity">
    <reaction evidence="1">
        <text>ATP + protein L-histidine = ADP + protein N-phospho-L-histidine.</text>
        <dbReference type="EC" id="2.7.13.3"/>
    </reaction>
</comment>
<dbReference type="SMART" id="SM00387">
    <property type="entry name" value="HATPase_c"/>
    <property type="match status" value="1"/>
</dbReference>
<keyword evidence="4" id="KW-1003">Cell membrane</keyword>
<dbReference type="EC" id="2.7.13.3" evidence="3"/>
<dbReference type="InterPro" id="IPR033479">
    <property type="entry name" value="dCache_1"/>
</dbReference>
<dbReference type="SUPFAM" id="SSF55874">
    <property type="entry name" value="ATPase domain of HSP90 chaperone/DNA topoisomerase II/histidine kinase"/>
    <property type="match status" value="1"/>
</dbReference>
<dbReference type="AlphaFoldDB" id="A0A9D2SY72"/>
<evidence type="ECO:0000256" key="6">
    <source>
        <dbReference type="ARBA" id="ARBA00022679"/>
    </source>
</evidence>
<comment type="caution">
    <text evidence="16">The sequence shown here is derived from an EMBL/GenBank/DDBJ whole genome shotgun (WGS) entry which is preliminary data.</text>
</comment>
<feature type="compositionally biased region" description="Basic and acidic residues" evidence="12">
    <location>
        <begin position="519"/>
        <end position="530"/>
    </location>
</feature>
<dbReference type="PROSITE" id="PS50109">
    <property type="entry name" value="HIS_KIN"/>
    <property type="match status" value="1"/>
</dbReference>
<evidence type="ECO:0000313" key="17">
    <source>
        <dbReference type="Proteomes" id="UP000823882"/>
    </source>
</evidence>
<evidence type="ECO:0000313" key="16">
    <source>
        <dbReference type="EMBL" id="HJC40153.1"/>
    </source>
</evidence>
<dbReference type="EMBL" id="DWWJ01000021">
    <property type="protein sequence ID" value="HJC40153.1"/>
    <property type="molecule type" value="Genomic_DNA"/>
</dbReference>
<sequence>MFASFTISALLAVVLTSVTLYVRFSAQLDAAIEEENQMLVEQVNQSLSTYLRDMIRLSDSICYNVVKNTDLDREPVSEEMRLLYNTYSDYVENMVLFTGDGQVVATAPAARVRADAEITSAPWFTSAMERTENLHFGIPAVQTLFEDAGHNYKRVVSLSCAVELTQGGDTQLGVLLIDLKYSALAALFQNVKLSGSGYVYLVAGDGTLIYHPDRPLIASGLVAESSLEAAGRPDGIYTEEWNGGRRSVIVRAVGYTGWKVVGVVDQPRFTFGSGSDLLFVVAIFCAYFELVILLNVFLSKRLTGPIQKLKESVSRVKEGPGAPPIYVGGSSETRELGTAIQGMVDRIQQLADDIVREHEQKVKSERNALQAQINPHFLYNTLDIIVWMIENGQREDAVRAVTALARFFRVSLSKGRNIIPVRDELEHVRNYLLIQEMRYKNKFRYVIDCQPEAADLSTIKLVVQPIVENAIYHSMDFMDGDGLIEIRAGTQDGLLTITVSDNGLGMPPEVVEGLLSQEPRPETSRRESGRKGSGIGLRNVQERIRLYFGPDYGVSIQSEPDEGTVVTLQMPAVPYGEMEDT</sequence>
<evidence type="ECO:0000256" key="9">
    <source>
        <dbReference type="ARBA" id="ARBA00022989"/>
    </source>
</evidence>
<evidence type="ECO:0000256" key="12">
    <source>
        <dbReference type="SAM" id="MobiDB-lite"/>
    </source>
</evidence>
<feature type="region of interest" description="Disordered" evidence="12">
    <location>
        <begin position="515"/>
        <end position="534"/>
    </location>
</feature>
<reference evidence="16" key="1">
    <citation type="journal article" date="2021" name="PeerJ">
        <title>Extensive microbial diversity within the chicken gut microbiome revealed by metagenomics and culture.</title>
        <authorList>
            <person name="Gilroy R."/>
            <person name="Ravi A."/>
            <person name="Getino M."/>
            <person name="Pursley I."/>
            <person name="Horton D.L."/>
            <person name="Alikhan N.F."/>
            <person name="Baker D."/>
            <person name="Gharbi K."/>
            <person name="Hall N."/>
            <person name="Watson M."/>
            <person name="Adriaenssens E.M."/>
            <person name="Foster-Nyarko E."/>
            <person name="Jarju S."/>
            <person name="Secka A."/>
            <person name="Antonio M."/>
            <person name="Oren A."/>
            <person name="Chaudhuri R.R."/>
            <person name="La Ragione R."/>
            <person name="Hildebrand F."/>
            <person name="Pallen M.J."/>
        </authorList>
    </citation>
    <scope>NUCLEOTIDE SEQUENCE</scope>
    <source>
        <strain evidence="16">CHK186-1790</strain>
    </source>
</reference>
<keyword evidence="7 13" id="KW-0812">Transmembrane</keyword>
<evidence type="ECO:0000259" key="14">
    <source>
        <dbReference type="PROSITE" id="PS50109"/>
    </source>
</evidence>
<protein>
    <recommendedName>
        <fullName evidence="3">histidine kinase</fullName>
        <ecNumber evidence="3">2.7.13.3</ecNumber>
    </recommendedName>
</protein>
<evidence type="ECO:0000256" key="13">
    <source>
        <dbReference type="SAM" id="Phobius"/>
    </source>
</evidence>
<dbReference type="InterPro" id="IPR003660">
    <property type="entry name" value="HAMP_dom"/>
</dbReference>
<dbReference type="PRINTS" id="PR00344">
    <property type="entry name" value="BCTRLSENSOR"/>
</dbReference>
<dbReference type="CDD" id="cd12912">
    <property type="entry name" value="PDC2_MCP_like"/>
    <property type="match status" value="1"/>
</dbReference>
<evidence type="ECO:0000256" key="11">
    <source>
        <dbReference type="ARBA" id="ARBA00023136"/>
    </source>
</evidence>
<keyword evidence="5" id="KW-0597">Phosphoprotein</keyword>
<feature type="domain" description="HAMP" evidence="15">
    <location>
        <begin position="300"/>
        <end position="352"/>
    </location>
</feature>
<organism evidence="16 17">
    <name type="scientific">Candidatus Intestinimonas pullistercoris</name>
    <dbReference type="NCBI Taxonomy" id="2838623"/>
    <lineage>
        <taxon>Bacteria</taxon>
        <taxon>Bacillati</taxon>
        <taxon>Bacillota</taxon>
        <taxon>Clostridia</taxon>
        <taxon>Eubacteriales</taxon>
        <taxon>Intestinimonas</taxon>
    </lineage>
</organism>
<evidence type="ECO:0000256" key="3">
    <source>
        <dbReference type="ARBA" id="ARBA00012438"/>
    </source>
</evidence>
<evidence type="ECO:0000256" key="4">
    <source>
        <dbReference type="ARBA" id="ARBA00022475"/>
    </source>
</evidence>
<dbReference type="SMART" id="SM00304">
    <property type="entry name" value="HAMP"/>
    <property type="match status" value="1"/>
</dbReference>
<keyword evidence="9 13" id="KW-1133">Transmembrane helix</keyword>
<evidence type="ECO:0000256" key="1">
    <source>
        <dbReference type="ARBA" id="ARBA00000085"/>
    </source>
</evidence>
<dbReference type="InterPro" id="IPR003594">
    <property type="entry name" value="HATPase_dom"/>
</dbReference>
<evidence type="ECO:0000256" key="8">
    <source>
        <dbReference type="ARBA" id="ARBA00022777"/>
    </source>
</evidence>
<accession>A0A9D2SY72</accession>
<keyword evidence="8 16" id="KW-0418">Kinase</keyword>
<evidence type="ECO:0000256" key="10">
    <source>
        <dbReference type="ARBA" id="ARBA00023012"/>
    </source>
</evidence>
<feature type="domain" description="Histidine kinase" evidence="14">
    <location>
        <begin position="454"/>
        <end position="574"/>
    </location>
</feature>
<evidence type="ECO:0000256" key="7">
    <source>
        <dbReference type="ARBA" id="ARBA00022692"/>
    </source>
</evidence>
<dbReference type="Pfam" id="PF06580">
    <property type="entry name" value="His_kinase"/>
    <property type="match status" value="1"/>
</dbReference>
<dbReference type="Gene3D" id="3.30.565.10">
    <property type="entry name" value="Histidine kinase-like ATPase, C-terminal domain"/>
    <property type="match status" value="1"/>
</dbReference>
<dbReference type="Pfam" id="PF00672">
    <property type="entry name" value="HAMP"/>
    <property type="match status" value="1"/>
</dbReference>